<reference evidence="4" key="1">
    <citation type="journal article" date="2014" name="Front. Microbiol.">
        <title>High frequency of phylogenetically diverse reductive dehalogenase-homologous genes in deep subseafloor sedimentary metagenomes.</title>
        <authorList>
            <person name="Kawai M."/>
            <person name="Futagami T."/>
            <person name="Toyoda A."/>
            <person name="Takaki Y."/>
            <person name="Nishi S."/>
            <person name="Hori S."/>
            <person name="Arai W."/>
            <person name="Tsubouchi T."/>
            <person name="Morono Y."/>
            <person name="Uchiyama I."/>
            <person name="Ito T."/>
            <person name="Fujiyama A."/>
            <person name="Inagaki F."/>
            <person name="Takami H."/>
        </authorList>
    </citation>
    <scope>NUCLEOTIDE SEQUENCE</scope>
    <source>
        <strain evidence="4">Expedition CK06-06</strain>
    </source>
</reference>
<dbReference type="GO" id="GO:0009380">
    <property type="term" value="C:excinuclease repair complex"/>
    <property type="evidence" value="ECO:0007669"/>
    <property type="project" value="InterPro"/>
</dbReference>
<dbReference type="GO" id="GO:0003677">
    <property type="term" value="F:DNA binding"/>
    <property type="evidence" value="ECO:0007669"/>
    <property type="project" value="InterPro"/>
</dbReference>
<gene>
    <name evidence="4" type="ORF">S12H4_33512</name>
</gene>
<evidence type="ECO:0000256" key="2">
    <source>
        <dbReference type="ARBA" id="ARBA00022840"/>
    </source>
</evidence>
<dbReference type="EMBL" id="BARW01019755">
    <property type="protein sequence ID" value="GAI99039.1"/>
    <property type="molecule type" value="Genomic_DNA"/>
</dbReference>
<sequence length="143" mass="15954">MDIEPLELLSRWEAMGYRVESMVEVPGTISHRGGIVDIYPPSSDLPARLEFYGDTIDSIRLFDPANQRSQTTVSELAIGPATELLTPLLGDKVELESIINSIGASQHFEQELAMLLDKQRPSNLQFYAPLFNQDSILSYLSPD</sequence>
<proteinExistence type="predicted"/>
<feature type="non-terminal residue" evidence="4">
    <location>
        <position position="143"/>
    </location>
</feature>
<dbReference type="SUPFAM" id="SSF52540">
    <property type="entry name" value="P-loop containing nucleoside triphosphate hydrolases"/>
    <property type="match status" value="1"/>
</dbReference>
<keyword evidence="1" id="KW-0547">Nucleotide-binding</keyword>
<comment type="caution">
    <text evidence="4">The sequence shown here is derived from an EMBL/GenBank/DDBJ whole genome shotgun (WGS) entry which is preliminary data.</text>
</comment>
<evidence type="ECO:0000313" key="4">
    <source>
        <dbReference type="EMBL" id="GAI99039.1"/>
    </source>
</evidence>
<evidence type="ECO:0000256" key="1">
    <source>
        <dbReference type="ARBA" id="ARBA00022741"/>
    </source>
</evidence>
<dbReference type="Gene3D" id="3.30.2060.10">
    <property type="entry name" value="Penicillin-binding protein 1b domain"/>
    <property type="match status" value="1"/>
</dbReference>
<dbReference type="GO" id="GO:0006289">
    <property type="term" value="P:nucleotide-excision repair"/>
    <property type="evidence" value="ECO:0007669"/>
    <property type="project" value="InterPro"/>
</dbReference>
<dbReference type="InterPro" id="IPR041471">
    <property type="entry name" value="UvrB_inter"/>
</dbReference>
<keyword evidence="2" id="KW-0067">ATP-binding</keyword>
<dbReference type="InterPro" id="IPR004807">
    <property type="entry name" value="UvrB"/>
</dbReference>
<protein>
    <recommendedName>
        <fullName evidence="3">UvrB interaction domain-containing protein</fullName>
    </recommendedName>
</protein>
<dbReference type="AlphaFoldDB" id="X1V338"/>
<feature type="domain" description="UvrB interaction" evidence="3">
    <location>
        <begin position="2"/>
        <end position="83"/>
    </location>
</feature>
<dbReference type="GO" id="GO:0005524">
    <property type="term" value="F:ATP binding"/>
    <property type="evidence" value="ECO:0007669"/>
    <property type="project" value="UniProtKB-KW"/>
</dbReference>
<accession>X1V338</accession>
<organism evidence="4">
    <name type="scientific">marine sediment metagenome</name>
    <dbReference type="NCBI Taxonomy" id="412755"/>
    <lineage>
        <taxon>unclassified sequences</taxon>
        <taxon>metagenomes</taxon>
        <taxon>ecological metagenomes</taxon>
    </lineage>
</organism>
<dbReference type="GO" id="GO:0016887">
    <property type="term" value="F:ATP hydrolysis activity"/>
    <property type="evidence" value="ECO:0007669"/>
    <property type="project" value="InterPro"/>
</dbReference>
<dbReference type="PANTHER" id="PTHR24029">
    <property type="entry name" value="UVRABC SYSTEM PROTEIN B"/>
    <property type="match status" value="1"/>
</dbReference>
<name>X1V338_9ZZZZ</name>
<dbReference type="Pfam" id="PF17757">
    <property type="entry name" value="UvrB_inter"/>
    <property type="match status" value="1"/>
</dbReference>
<dbReference type="PANTHER" id="PTHR24029:SF1">
    <property type="entry name" value="TRANSCRIPTION-REPAIR-COUPLING FACTOR"/>
    <property type="match status" value="1"/>
</dbReference>
<evidence type="ECO:0000259" key="3">
    <source>
        <dbReference type="Pfam" id="PF17757"/>
    </source>
</evidence>
<dbReference type="InterPro" id="IPR027417">
    <property type="entry name" value="P-loop_NTPase"/>
</dbReference>